<sequence>FCPSQTSVKNLQKEGMEEGIWFTGDVMYDLFLKMEKHFDYSVVERLCLEENGYVVVTIHRDFNTDNGERLEEILKQLTVIQKKKRVVFPIHPRTRKRIEEFGLENHLENLDIIDPLDYSSMMGLIKYSWKVITDSGGLQKESYFAGKQAVVVMPGTGWIELVDAGINCLTPPEMIRDSLVLIHANICEKGLYGSGNAAAKIASRLASELRLGARTQ</sequence>
<keyword evidence="1" id="KW-0413">Isomerase</keyword>
<gene>
    <name evidence="3" type="ORF">ENN47_06705</name>
</gene>
<proteinExistence type="inferred from homology"/>
<dbReference type="AlphaFoldDB" id="A0A7C1GR06"/>
<accession>A0A7C1GR06</accession>
<dbReference type="PANTHER" id="PTHR43174">
    <property type="entry name" value="UDP-N-ACETYLGLUCOSAMINE 2-EPIMERASE"/>
    <property type="match status" value="1"/>
</dbReference>
<organism evidence="3">
    <name type="scientific">Mesotoga infera</name>
    <dbReference type="NCBI Taxonomy" id="1236046"/>
    <lineage>
        <taxon>Bacteria</taxon>
        <taxon>Thermotogati</taxon>
        <taxon>Thermotogota</taxon>
        <taxon>Thermotogae</taxon>
        <taxon>Kosmotogales</taxon>
        <taxon>Kosmotogaceae</taxon>
        <taxon>Mesotoga</taxon>
    </lineage>
</organism>
<comment type="similarity">
    <text evidence="1">Belongs to the UDP-N-acetylglucosamine 2-epimerase family.</text>
</comment>
<comment type="caution">
    <text evidence="3">The sequence shown here is derived from an EMBL/GenBank/DDBJ whole genome shotgun (WGS) entry which is preliminary data.</text>
</comment>
<dbReference type="InterPro" id="IPR029767">
    <property type="entry name" value="WecB-like"/>
</dbReference>
<evidence type="ECO:0000259" key="2">
    <source>
        <dbReference type="Pfam" id="PF02350"/>
    </source>
</evidence>
<dbReference type="InterPro" id="IPR003331">
    <property type="entry name" value="UDP_GlcNAc_Epimerase_2_dom"/>
</dbReference>
<reference evidence="3" key="1">
    <citation type="journal article" date="2020" name="mSystems">
        <title>Genome- and Community-Level Interaction Insights into Carbon Utilization and Element Cycling Functions of Hydrothermarchaeota in Hydrothermal Sediment.</title>
        <authorList>
            <person name="Zhou Z."/>
            <person name="Liu Y."/>
            <person name="Xu W."/>
            <person name="Pan J."/>
            <person name="Luo Z.H."/>
            <person name="Li M."/>
        </authorList>
    </citation>
    <scope>NUCLEOTIDE SEQUENCE [LARGE SCALE GENOMIC DNA]</scope>
    <source>
        <strain evidence="3">SpSt-1179</strain>
    </source>
</reference>
<feature type="domain" description="UDP-N-acetylglucosamine 2-epimerase" evidence="2">
    <location>
        <begin position="1"/>
        <end position="205"/>
    </location>
</feature>
<dbReference type="SUPFAM" id="SSF53756">
    <property type="entry name" value="UDP-Glycosyltransferase/glycogen phosphorylase"/>
    <property type="match status" value="1"/>
</dbReference>
<feature type="non-terminal residue" evidence="3">
    <location>
        <position position="1"/>
    </location>
</feature>
<dbReference type="EMBL" id="DSBT01000179">
    <property type="protein sequence ID" value="HDP77859.1"/>
    <property type="molecule type" value="Genomic_DNA"/>
</dbReference>
<dbReference type="Gene3D" id="3.40.50.2000">
    <property type="entry name" value="Glycogen Phosphorylase B"/>
    <property type="match status" value="2"/>
</dbReference>
<evidence type="ECO:0000256" key="1">
    <source>
        <dbReference type="RuleBase" id="RU003513"/>
    </source>
</evidence>
<name>A0A7C1GR06_9BACT</name>
<evidence type="ECO:0000313" key="3">
    <source>
        <dbReference type="EMBL" id="HDP77859.1"/>
    </source>
</evidence>
<dbReference type="Proteomes" id="UP000886198">
    <property type="component" value="Unassembled WGS sequence"/>
</dbReference>
<dbReference type="Pfam" id="PF02350">
    <property type="entry name" value="Epimerase_2"/>
    <property type="match status" value="1"/>
</dbReference>
<dbReference type="GO" id="GO:0016853">
    <property type="term" value="F:isomerase activity"/>
    <property type="evidence" value="ECO:0007669"/>
    <property type="project" value="UniProtKB-KW"/>
</dbReference>
<dbReference type="PANTHER" id="PTHR43174:SF1">
    <property type="entry name" value="UDP-N-ACETYLGLUCOSAMINE 2-EPIMERASE"/>
    <property type="match status" value="1"/>
</dbReference>
<protein>
    <submittedName>
        <fullName evidence="3">UDP-N-acetylglucosamine 2-epimerase (Non-hydrolyzing)</fullName>
    </submittedName>
</protein>